<dbReference type="GO" id="GO:0008476">
    <property type="term" value="F:protein-tyrosine sulfotransferase activity"/>
    <property type="evidence" value="ECO:0007669"/>
    <property type="project" value="InterPro"/>
</dbReference>
<dbReference type="Gene3D" id="3.40.50.300">
    <property type="entry name" value="P-loop containing nucleotide triphosphate hydrolases"/>
    <property type="match status" value="1"/>
</dbReference>
<name>A0AAJ1UGK9_9RHOB</name>
<evidence type="ECO:0000313" key="4">
    <source>
        <dbReference type="Proteomes" id="UP001227162"/>
    </source>
</evidence>
<gene>
    <name evidence="3" type="ORF">NOI20_15485</name>
</gene>
<dbReference type="InterPro" id="IPR011990">
    <property type="entry name" value="TPR-like_helical_dom_sf"/>
</dbReference>
<sequence length="580" mass="63748">MAEARQTAQDIERLLGTNDIKPALKAAKAARRTHPRNAFFANLLGVAHSRAGNAKLAISEFRQAVRLRPGYFEPQRNLAGLLIQNGRAGEAIKLLAPLTKRITASGDALRLLALAQLQTGDAPAAEETATRFLEAHPDTPDMLNLRGVARVAQLRHSDALRDYEAALALRPDMADALANRAHPLLLSGREGDALHALEQALALQPGHVNALHRYGVQLVQIGRLDDARDAFRRLIAIAPTHGEALRELSALTDQTDAPALLKQIDQAKQVSRPNDINRAQLEFADYRLRALIGDRGAGQSLTKANMISRKHRPWNAQDAERGAAALIKSMPCLPPPVPADETEHPRPIFILGLPRSGTTLTEQVLTAHPKVHGLGEFTAAETWMQAHGPRAAFTTDDAARLAKSYRAALPETPPDITRLTDKLPGNFRIIGHILTAFPNAIILHVRRDPLDVAWSLWRNWFSNPGLNFAFDQTVMARYFNIYARLMQHWQKTAGERIHHLEYTALVGDIDASSRRLAALAGLDWTPGMARPERNSALVRTASQAEVRAPVHTGSVGLGHENSDHLSDFFAGLDRTLWKDL</sequence>
<dbReference type="Gene3D" id="1.25.40.10">
    <property type="entry name" value="Tetratricopeptide repeat domain"/>
    <property type="match status" value="2"/>
</dbReference>
<dbReference type="Pfam" id="PF13432">
    <property type="entry name" value="TPR_16"/>
    <property type="match status" value="1"/>
</dbReference>
<dbReference type="SMART" id="SM00028">
    <property type="entry name" value="TPR"/>
    <property type="match status" value="5"/>
</dbReference>
<dbReference type="SUPFAM" id="SSF48452">
    <property type="entry name" value="TPR-like"/>
    <property type="match status" value="1"/>
</dbReference>
<accession>A0AAJ1UGK9</accession>
<evidence type="ECO:0000313" key="3">
    <source>
        <dbReference type="EMBL" id="MDQ2095522.1"/>
    </source>
</evidence>
<dbReference type="InterPro" id="IPR027417">
    <property type="entry name" value="P-loop_NTPase"/>
</dbReference>
<reference evidence="3" key="1">
    <citation type="submission" date="2022-07" db="EMBL/GenBank/DDBJ databases">
        <authorList>
            <person name="Otstavnykh N."/>
            <person name="Isaeva M."/>
            <person name="Bystritskaya E."/>
        </authorList>
    </citation>
    <scope>NUCLEOTIDE SEQUENCE</scope>
    <source>
        <strain evidence="3">10Alg 79</strain>
    </source>
</reference>
<dbReference type="PANTHER" id="PTHR12788">
    <property type="entry name" value="PROTEIN-TYROSINE SULFOTRANSFERASE 2"/>
    <property type="match status" value="1"/>
</dbReference>
<dbReference type="Proteomes" id="UP001227162">
    <property type="component" value="Unassembled WGS sequence"/>
</dbReference>
<dbReference type="Pfam" id="PF14559">
    <property type="entry name" value="TPR_19"/>
    <property type="match status" value="2"/>
</dbReference>
<keyword evidence="4" id="KW-1185">Reference proteome</keyword>
<keyword evidence="1" id="KW-0808">Transferase</keyword>
<dbReference type="SUPFAM" id="SSF52540">
    <property type="entry name" value="P-loop containing nucleoside triphosphate hydrolases"/>
    <property type="match status" value="1"/>
</dbReference>
<reference evidence="3" key="2">
    <citation type="submission" date="2023-04" db="EMBL/GenBank/DDBJ databases">
        <title>'Rhodoalgimonas zhirmunskyi' gen. nov., isolated from a red alga.</title>
        <authorList>
            <person name="Nedashkovskaya O.I."/>
            <person name="Otstavnykh N.Y."/>
            <person name="Bystritskaya E.P."/>
            <person name="Balabanova L.A."/>
            <person name="Isaeva M.P."/>
        </authorList>
    </citation>
    <scope>NUCLEOTIDE SEQUENCE</scope>
    <source>
        <strain evidence="3">10Alg 79</strain>
    </source>
</reference>
<dbReference type="PROSITE" id="PS50005">
    <property type="entry name" value="TPR"/>
    <property type="match status" value="2"/>
</dbReference>
<evidence type="ECO:0000256" key="1">
    <source>
        <dbReference type="ARBA" id="ARBA00022679"/>
    </source>
</evidence>
<protein>
    <submittedName>
        <fullName evidence="3">Sulfotransferase</fullName>
    </submittedName>
</protein>
<dbReference type="PANTHER" id="PTHR12788:SF10">
    <property type="entry name" value="PROTEIN-TYROSINE SULFOTRANSFERASE"/>
    <property type="match status" value="1"/>
</dbReference>
<evidence type="ECO:0000256" key="2">
    <source>
        <dbReference type="PROSITE-ProRule" id="PRU00339"/>
    </source>
</evidence>
<feature type="repeat" description="TPR" evidence="2">
    <location>
        <begin position="208"/>
        <end position="241"/>
    </location>
</feature>
<dbReference type="AlphaFoldDB" id="A0AAJ1UGK9"/>
<dbReference type="InterPro" id="IPR019734">
    <property type="entry name" value="TPR_rpt"/>
</dbReference>
<keyword evidence="2" id="KW-0802">TPR repeat</keyword>
<proteinExistence type="predicted"/>
<organism evidence="3 4">
    <name type="scientific">Rhodalgimonas zhirmunskyi</name>
    <dbReference type="NCBI Taxonomy" id="2964767"/>
    <lineage>
        <taxon>Bacteria</taxon>
        <taxon>Pseudomonadati</taxon>
        <taxon>Pseudomonadota</taxon>
        <taxon>Alphaproteobacteria</taxon>
        <taxon>Rhodobacterales</taxon>
        <taxon>Roseobacteraceae</taxon>
        <taxon>Rhodalgimonas</taxon>
    </lineage>
</organism>
<dbReference type="Pfam" id="PF13469">
    <property type="entry name" value="Sulfotransfer_3"/>
    <property type="match status" value="1"/>
</dbReference>
<feature type="repeat" description="TPR" evidence="2">
    <location>
        <begin position="38"/>
        <end position="71"/>
    </location>
</feature>
<comment type="caution">
    <text evidence="3">The sequence shown here is derived from an EMBL/GenBank/DDBJ whole genome shotgun (WGS) entry which is preliminary data.</text>
</comment>
<dbReference type="InterPro" id="IPR026634">
    <property type="entry name" value="TPST-like"/>
</dbReference>
<dbReference type="EMBL" id="JANFFA010000005">
    <property type="protein sequence ID" value="MDQ2095522.1"/>
    <property type="molecule type" value="Genomic_DNA"/>
</dbReference>